<organism evidence="1 2">
    <name type="scientific">Panagrolaimus sp. ES5</name>
    <dbReference type="NCBI Taxonomy" id="591445"/>
    <lineage>
        <taxon>Eukaryota</taxon>
        <taxon>Metazoa</taxon>
        <taxon>Ecdysozoa</taxon>
        <taxon>Nematoda</taxon>
        <taxon>Chromadorea</taxon>
        <taxon>Rhabditida</taxon>
        <taxon>Tylenchina</taxon>
        <taxon>Panagrolaimomorpha</taxon>
        <taxon>Panagrolaimoidea</taxon>
        <taxon>Panagrolaimidae</taxon>
        <taxon>Panagrolaimus</taxon>
    </lineage>
</organism>
<protein>
    <submittedName>
        <fullName evidence="2">Uncharacterized protein</fullName>
    </submittedName>
</protein>
<dbReference type="WBParaSite" id="ES5_v2.g12070.t1">
    <property type="protein sequence ID" value="ES5_v2.g12070.t1"/>
    <property type="gene ID" value="ES5_v2.g12070"/>
</dbReference>
<name>A0AC34F4R6_9BILA</name>
<reference evidence="2" key="1">
    <citation type="submission" date="2022-11" db="UniProtKB">
        <authorList>
            <consortium name="WormBaseParasite"/>
        </authorList>
    </citation>
    <scope>IDENTIFICATION</scope>
</reference>
<accession>A0AC34F4R6</accession>
<sequence length="946" mass="102828">MNETKQQSTRNISQSTNLPTHSANSNGLPSSCAASTSAQINHHTFTTPTKNDNLKSQTSQPQTPQFKTVQLIPSSNHLVSAPQGNCVVVQQVSNSNHSLNFQHLSSPEHSQNQSGQTIYRQKNQAFVNSRPQPVNQSNANAGNQNGDGNGTNIQQSQLSTRYVHQLQDGRQLQMIQIPNNAQYVQLSNAPGQNGQPSQIMTYVHPQQQQFVARNGNQTQNVIIASQAQDGSRTLQTVPAQIHTIQHTVSPQNASFHLTKSSLKNVKPLNPSTQPQQQQQQQQNASQNRRPEFVHPQNNGTQNATQNQPQNQNNSDGQNSQLNPQIIESPKVRPKAKTTPNKAKPKIMKSSPQTQQITNHVGQPTATIQQIALPVNAQIRAPNPNIKGKEKSAAPQVRTVASFVQIQPPSTPTSQQQPQNSQVMNQENSQKVQQSQIVQQQVSTNAVVQTVQKNVQITQQIVQKTESQQQTQQGPQVSTNQQNQTIIVQQSQTQVSTTLSSQTTVQTASQVVTTAKIPAIPTIVKARTVVPQLKPSTAADATSPIPNDPYSGALSKLNLDLTGGDPKDSYRVLKKHFKFLVYENECYQGQLRDSHQRLLKLERDNNYLMDRLLKYETLSDSDGDESDSSVKTIEDKVLTQKTTKKRPAARKDSSAPPRKKANVSNKANSSNVNTTTATPLPKVNPPTSKAPASIPPPPKSVVKPIVVKDSPGSSKPSTSSTSSSAAIPQSNSNTSIQSTSSSTLSVFQANMPLPSIYKPFPPSNTSTVSTPSTPTTDNSFVTPALPKTNGPVVAKKPVLVPPKPAPPKAKVIIADLPKTDIRSKPQSSPTTSATSSATDKDIPEPKVFTVVSRAPIPPRNPTPQSNATVTYSTLKPNAMIPRPMGQMPTQNRMHSTRPKIQIIQPPPMNPSSTTTPPQYNIQQNAKPRPQLKDISIIKKESPSKPNS</sequence>
<proteinExistence type="predicted"/>
<evidence type="ECO:0000313" key="1">
    <source>
        <dbReference type="Proteomes" id="UP000887579"/>
    </source>
</evidence>
<dbReference type="Proteomes" id="UP000887579">
    <property type="component" value="Unplaced"/>
</dbReference>
<evidence type="ECO:0000313" key="2">
    <source>
        <dbReference type="WBParaSite" id="ES5_v2.g12070.t1"/>
    </source>
</evidence>